<dbReference type="AlphaFoldDB" id="A0A067JIK6"/>
<gene>
    <name evidence="2" type="ORF">JCGZ_23609</name>
</gene>
<evidence type="ECO:0000313" key="2">
    <source>
        <dbReference type="EMBL" id="KDP23776.1"/>
    </source>
</evidence>
<proteinExistence type="predicted"/>
<dbReference type="EMBL" id="KK915213">
    <property type="protein sequence ID" value="KDP23776.1"/>
    <property type="molecule type" value="Genomic_DNA"/>
</dbReference>
<dbReference type="OrthoDB" id="755325at2759"/>
<keyword evidence="3" id="KW-1185">Reference proteome</keyword>
<dbReference type="PANTHER" id="PTHR33699:SF3">
    <property type="entry name" value="OS06G0347300 PROTEIN"/>
    <property type="match status" value="1"/>
</dbReference>
<dbReference type="PANTHER" id="PTHR33699">
    <property type="entry name" value="EXPRESSED PROTEIN"/>
    <property type="match status" value="1"/>
</dbReference>
<accession>A0A067JIK6</accession>
<organism evidence="2 3">
    <name type="scientific">Jatropha curcas</name>
    <name type="common">Barbados nut</name>
    <dbReference type="NCBI Taxonomy" id="180498"/>
    <lineage>
        <taxon>Eukaryota</taxon>
        <taxon>Viridiplantae</taxon>
        <taxon>Streptophyta</taxon>
        <taxon>Embryophyta</taxon>
        <taxon>Tracheophyta</taxon>
        <taxon>Spermatophyta</taxon>
        <taxon>Magnoliopsida</taxon>
        <taxon>eudicotyledons</taxon>
        <taxon>Gunneridae</taxon>
        <taxon>Pentapetalae</taxon>
        <taxon>rosids</taxon>
        <taxon>fabids</taxon>
        <taxon>Malpighiales</taxon>
        <taxon>Euphorbiaceae</taxon>
        <taxon>Crotonoideae</taxon>
        <taxon>Jatropheae</taxon>
        <taxon>Jatropha</taxon>
    </lineage>
</organism>
<evidence type="ECO:0000313" key="3">
    <source>
        <dbReference type="Proteomes" id="UP000027138"/>
    </source>
</evidence>
<dbReference type="KEGG" id="jcu:105647789"/>
<evidence type="ECO:0008006" key="4">
    <source>
        <dbReference type="Google" id="ProtNLM"/>
    </source>
</evidence>
<reference evidence="2 3" key="1">
    <citation type="journal article" date="2014" name="PLoS ONE">
        <title>Global Analysis of Gene Expression Profiles in Physic Nut (Jatropha curcas L.) Seedlings Exposed to Salt Stress.</title>
        <authorList>
            <person name="Zhang L."/>
            <person name="Zhang C."/>
            <person name="Wu P."/>
            <person name="Chen Y."/>
            <person name="Li M."/>
            <person name="Jiang H."/>
            <person name="Wu G."/>
        </authorList>
    </citation>
    <scope>NUCLEOTIDE SEQUENCE [LARGE SCALE GENOMIC DNA]</scope>
    <source>
        <strain evidence="3">cv. GZQX0401</strain>
        <tissue evidence="2">Young leaves</tissue>
    </source>
</reference>
<feature type="region of interest" description="Disordered" evidence="1">
    <location>
        <begin position="49"/>
        <end position="139"/>
    </location>
</feature>
<protein>
    <recommendedName>
        <fullName evidence="4">RIN4 pathogenic type III effector avirulence factor Avr cleavage site domain-containing protein</fullName>
    </recommendedName>
</protein>
<dbReference type="STRING" id="180498.A0A067JIK6"/>
<evidence type="ECO:0000256" key="1">
    <source>
        <dbReference type="SAM" id="MobiDB-lite"/>
    </source>
</evidence>
<dbReference type="Proteomes" id="UP000027138">
    <property type="component" value="Unassembled WGS sequence"/>
</dbReference>
<sequence length="172" mass="19580">MDEWKRTSGQIPAFGDWENANEMPITQYFESARQAGLIRYSSSSGECDQYMHGHGSSDLYASDLKKPPSRDLGPPIKTRGRERRVPRVKEQKKLGKVCDVTEPPRKQHMSMYTVSHGKNDNDVPHPRPKLPTRPTKAVDEDLYKIPPELLHSYKRKKKMSGFFSCFAPACAS</sequence>
<feature type="compositionally biased region" description="Basic and acidic residues" evidence="1">
    <location>
        <begin position="83"/>
        <end position="93"/>
    </location>
</feature>
<name>A0A067JIK6_JATCU</name>